<gene>
    <name evidence="1" type="ORF">ROA7745_03867</name>
</gene>
<dbReference type="AlphaFoldDB" id="A0A1X7BWW8"/>
<dbReference type="Proteomes" id="UP000193224">
    <property type="component" value="Unassembled WGS sequence"/>
</dbReference>
<name>A0A1X7BWW8_9RHOB</name>
<sequence length="133" mass="14949">MTPDKLVGDTGYGSAEMLGWLVEERGITLHIPIWGTSKRSDGTFSREDFAYDPATDSYTCSGGKVLQTYRQNFSKPRKANGGKCSFIRYRAAKHDRGECPLKPQFCPGDPARHLMRSIHESARDVDRNVANFF</sequence>
<keyword evidence="2" id="KW-1185">Reference proteome</keyword>
<protein>
    <recommendedName>
        <fullName evidence="3">Transposase DDE domain protein</fullName>
    </recommendedName>
</protein>
<evidence type="ECO:0008006" key="3">
    <source>
        <dbReference type="Google" id="ProtNLM"/>
    </source>
</evidence>
<evidence type="ECO:0000313" key="2">
    <source>
        <dbReference type="Proteomes" id="UP000193224"/>
    </source>
</evidence>
<reference evidence="1 2" key="1">
    <citation type="submission" date="2017-03" db="EMBL/GenBank/DDBJ databases">
        <authorList>
            <person name="Afonso C.L."/>
            <person name="Miller P.J."/>
            <person name="Scott M.A."/>
            <person name="Spackman E."/>
            <person name="Goraichik I."/>
            <person name="Dimitrov K.M."/>
            <person name="Suarez D.L."/>
            <person name="Swayne D.E."/>
        </authorList>
    </citation>
    <scope>NUCLEOTIDE SEQUENCE [LARGE SCALE GENOMIC DNA]</scope>
    <source>
        <strain evidence="1 2">CECT 7745</strain>
    </source>
</reference>
<accession>A0A1X7BWW8</accession>
<dbReference type="EMBL" id="FWXB01000019">
    <property type="protein sequence ID" value="SMC14005.1"/>
    <property type="molecule type" value="Genomic_DNA"/>
</dbReference>
<organism evidence="1 2">
    <name type="scientific">Roseovarius aestuarii</name>
    <dbReference type="NCBI Taxonomy" id="475083"/>
    <lineage>
        <taxon>Bacteria</taxon>
        <taxon>Pseudomonadati</taxon>
        <taxon>Pseudomonadota</taxon>
        <taxon>Alphaproteobacteria</taxon>
        <taxon>Rhodobacterales</taxon>
        <taxon>Roseobacteraceae</taxon>
        <taxon>Roseovarius</taxon>
    </lineage>
</organism>
<evidence type="ECO:0000313" key="1">
    <source>
        <dbReference type="EMBL" id="SMC14005.1"/>
    </source>
</evidence>
<proteinExistence type="predicted"/>